<accession>Q7UEX8</accession>
<dbReference type="AlphaFoldDB" id="Q7UEX8"/>
<dbReference type="STRING" id="243090.RB10481"/>
<dbReference type="InParanoid" id="Q7UEX8"/>
<evidence type="ECO:0000313" key="1">
    <source>
        <dbReference type="EMBL" id="CAD78906.1"/>
    </source>
</evidence>
<dbReference type="HOGENOM" id="CLU_2555996_0_0_0"/>
<sequence>MLLPEQSTDRFVQKVLILFCQPLLSELGFHHPFHLTWFNVWFLKTNQKNGFLIPASRFRVATLGGITTLAPNTRISTYLFPF</sequence>
<dbReference type="EnsemblBacteria" id="CAD78906">
    <property type="protein sequence ID" value="CAD78906"/>
    <property type="gene ID" value="RB10481"/>
</dbReference>
<name>Q7UEX8_RHOBA</name>
<dbReference type="Proteomes" id="UP000001025">
    <property type="component" value="Chromosome"/>
</dbReference>
<proteinExistence type="predicted"/>
<keyword evidence="2" id="KW-1185">Reference proteome</keyword>
<reference evidence="1 2" key="1">
    <citation type="journal article" date="2003" name="Proc. Natl. Acad. Sci. U.S.A.">
        <title>Complete genome sequence of the marine planctomycete Pirellula sp. strain 1.</title>
        <authorList>
            <person name="Gloeckner F.O."/>
            <person name="Kube M."/>
            <person name="Bauer M."/>
            <person name="Teeling H."/>
            <person name="Lombardot T."/>
            <person name="Ludwig W."/>
            <person name="Gade D."/>
            <person name="Beck A."/>
            <person name="Borzym K."/>
            <person name="Heitmann K."/>
            <person name="Rabus R."/>
            <person name="Schlesner H."/>
            <person name="Amann R."/>
            <person name="Reinhardt R."/>
        </authorList>
    </citation>
    <scope>NUCLEOTIDE SEQUENCE [LARGE SCALE GENOMIC DNA]</scope>
    <source>
        <strain evidence="2">DSM 10527 / NCIMB 13988 / SH1</strain>
    </source>
</reference>
<dbReference type="KEGG" id="rba:RB10481"/>
<evidence type="ECO:0000313" key="2">
    <source>
        <dbReference type="Proteomes" id="UP000001025"/>
    </source>
</evidence>
<dbReference type="EMBL" id="BX294151">
    <property type="protein sequence ID" value="CAD78906.1"/>
    <property type="molecule type" value="Genomic_DNA"/>
</dbReference>
<gene>
    <name evidence="1" type="ordered locus">RB10481</name>
</gene>
<protein>
    <submittedName>
        <fullName evidence="1">Uncharacterized protein</fullName>
    </submittedName>
</protein>
<organism evidence="1 2">
    <name type="scientific">Rhodopirellula baltica (strain DSM 10527 / NCIMB 13988 / SH1)</name>
    <dbReference type="NCBI Taxonomy" id="243090"/>
    <lineage>
        <taxon>Bacteria</taxon>
        <taxon>Pseudomonadati</taxon>
        <taxon>Planctomycetota</taxon>
        <taxon>Planctomycetia</taxon>
        <taxon>Pirellulales</taxon>
        <taxon>Pirellulaceae</taxon>
        <taxon>Rhodopirellula</taxon>
    </lineage>
</organism>